<comment type="caution">
    <text evidence="1">The sequence shown here is derived from an EMBL/GenBank/DDBJ whole genome shotgun (WGS) entry which is preliminary data.</text>
</comment>
<protein>
    <submittedName>
        <fullName evidence="1">Uncharacterized protein</fullName>
    </submittedName>
</protein>
<name>A0A8K1G5F0_9PASS</name>
<organism evidence="1 2">
    <name type="scientific">Zosterops borbonicus</name>
    <dbReference type="NCBI Taxonomy" id="364589"/>
    <lineage>
        <taxon>Eukaryota</taxon>
        <taxon>Metazoa</taxon>
        <taxon>Chordata</taxon>
        <taxon>Craniata</taxon>
        <taxon>Vertebrata</taxon>
        <taxon>Euteleostomi</taxon>
        <taxon>Archelosauria</taxon>
        <taxon>Archosauria</taxon>
        <taxon>Dinosauria</taxon>
        <taxon>Saurischia</taxon>
        <taxon>Theropoda</taxon>
        <taxon>Coelurosauria</taxon>
        <taxon>Aves</taxon>
        <taxon>Neognathae</taxon>
        <taxon>Neoaves</taxon>
        <taxon>Telluraves</taxon>
        <taxon>Australaves</taxon>
        <taxon>Passeriformes</taxon>
        <taxon>Sylvioidea</taxon>
        <taxon>Zosteropidae</taxon>
        <taxon>Zosterops</taxon>
    </lineage>
</organism>
<dbReference type="AlphaFoldDB" id="A0A8K1G5F0"/>
<proteinExistence type="predicted"/>
<evidence type="ECO:0000313" key="2">
    <source>
        <dbReference type="Proteomes" id="UP000796761"/>
    </source>
</evidence>
<sequence>MEEAAAAAALPRRRQRQRQRERVIQLMNKNTLSWIEPWSLRNFQLKVQQLRWGVPVLALPKTGLWCLILASGVNMEVKVDTLLDSVLKEALG</sequence>
<gene>
    <name evidence="1" type="ORF">HGM15179_014851</name>
</gene>
<reference evidence="1" key="1">
    <citation type="submission" date="2019-04" db="EMBL/GenBank/DDBJ databases">
        <title>Genome assembly of Zosterops borbonicus 15179.</title>
        <authorList>
            <person name="Leroy T."/>
            <person name="Anselmetti Y."/>
            <person name="Tilak M.-K."/>
            <person name="Nabholz B."/>
        </authorList>
    </citation>
    <scope>NUCLEOTIDE SEQUENCE</scope>
    <source>
        <strain evidence="1">HGM_15179</strain>
        <tissue evidence="1">Muscle</tissue>
    </source>
</reference>
<accession>A0A8K1G5F0</accession>
<dbReference type="EMBL" id="SWJQ01000607">
    <property type="protein sequence ID" value="TRZ12224.1"/>
    <property type="molecule type" value="Genomic_DNA"/>
</dbReference>
<keyword evidence="2" id="KW-1185">Reference proteome</keyword>
<dbReference type="Proteomes" id="UP000796761">
    <property type="component" value="Unassembled WGS sequence"/>
</dbReference>
<evidence type="ECO:0000313" key="1">
    <source>
        <dbReference type="EMBL" id="TRZ12224.1"/>
    </source>
</evidence>